<dbReference type="AlphaFoldDB" id="A0A3S0ZWI5"/>
<dbReference type="OrthoDB" id="288613at2"/>
<evidence type="ECO:0000313" key="3">
    <source>
        <dbReference type="EMBL" id="RUR81704.1"/>
    </source>
</evidence>
<reference evidence="3 4" key="1">
    <citation type="journal article" date="2019" name="Genome Biol. Evol.">
        <title>Day and night: Metabolic profiles and evolutionary relationships of six axenic non-marine cyanobacteria.</title>
        <authorList>
            <person name="Will S.E."/>
            <person name="Henke P."/>
            <person name="Boedeker C."/>
            <person name="Huang S."/>
            <person name="Brinkmann H."/>
            <person name="Rohde M."/>
            <person name="Jarek M."/>
            <person name="Friedl T."/>
            <person name="Seufert S."/>
            <person name="Schumacher M."/>
            <person name="Overmann J."/>
            <person name="Neumann-Schaal M."/>
            <person name="Petersen J."/>
        </authorList>
    </citation>
    <scope>NUCLEOTIDE SEQUENCE [LARGE SCALE GENOMIC DNA]</scope>
    <source>
        <strain evidence="3 4">PCC 6912</strain>
    </source>
</reference>
<keyword evidence="1" id="KW-0472">Membrane</keyword>
<evidence type="ECO:0000256" key="1">
    <source>
        <dbReference type="SAM" id="Phobius"/>
    </source>
</evidence>
<feature type="transmembrane region" description="Helical" evidence="1">
    <location>
        <begin position="152"/>
        <end position="180"/>
    </location>
</feature>
<dbReference type="RefSeq" id="WP_016875354.1">
    <property type="nucleotide sequence ID" value="NZ_AJLN01000101.1"/>
</dbReference>
<sequence>MTLFNLDTLIEFLLGISLSAAAGFRVFVPLLALSMASVLGHINLPTELDWVETPQALVVFAVACLLEIIGYYIPWLDHLLDTVATPAAFIAGTIVAASFAPEMSPIVQWTLALVIGGGTAGLTKGLMNILRITSTGVSGGLTNPILSTVELVIAIGLSVLAIATPAVAGIIVIGILIFAIQRIWKFFTSKPSSQPN</sequence>
<organism evidence="3 4">
    <name type="scientific">Chlorogloeopsis fritschii PCC 6912</name>
    <dbReference type="NCBI Taxonomy" id="211165"/>
    <lineage>
        <taxon>Bacteria</taxon>
        <taxon>Bacillati</taxon>
        <taxon>Cyanobacteriota</taxon>
        <taxon>Cyanophyceae</taxon>
        <taxon>Nostocales</taxon>
        <taxon>Chlorogloeopsidaceae</taxon>
        <taxon>Chlorogloeopsis</taxon>
    </lineage>
</organism>
<feature type="transmembrane region" description="Helical" evidence="1">
    <location>
        <begin position="80"/>
        <end position="100"/>
    </location>
</feature>
<dbReference type="EMBL" id="RSCJ01000009">
    <property type="protein sequence ID" value="RUR81704.1"/>
    <property type="molecule type" value="Genomic_DNA"/>
</dbReference>
<keyword evidence="1" id="KW-0812">Transmembrane</keyword>
<dbReference type="Pfam" id="PF13548">
    <property type="entry name" value="DUF4126"/>
    <property type="match status" value="1"/>
</dbReference>
<evidence type="ECO:0000313" key="4">
    <source>
        <dbReference type="Proteomes" id="UP000268857"/>
    </source>
</evidence>
<protein>
    <recommendedName>
        <fullName evidence="2">DUF4126 domain-containing protein</fullName>
    </recommendedName>
</protein>
<feature type="transmembrane region" description="Helical" evidence="1">
    <location>
        <begin position="56"/>
        <end position="73"/>
    </location>
</feature>
<feature type="domain" description="DUF4126" evidence="2">
    <location>
        <begin position="13"/>
        <end position="183"/>
    </location>
</feature>
<accession>A0A3S0ZWI5</accession>
<keyword evidence="4" id="KW-1185">Reference proteome</keyword>
<name>A0A3S0ZWI5_CHLFR</name>
<feature type="transmembrane region" description="Helical" evidence="1">
    <location>
        <begin position="129"/>
        <end position="146"/>
    </location>
</feature>
<evidence type="ECO:0000259" key="2">
    <source>
        <dbReference type="Pfam" id="PF13548"/>
    </source>
</evidence>
<comment type="caution">
    <text evidence="3">The sequence shown here is derived from an EMBL/GenBank/DDBJ whole genome shotgun (WGS) entry which is preliminary data.</text>
</comment>
<feature type="transmembrane region" description="Helical" evidence="1">
    <location>
        <begin position="106"/>
        <end position="122"/>
    </location>
</feature>
<keyword evidence="1" id="KW-1133">Transmembrane helix</keyword>
<proteinExistence type="predicted"/>
<dbReference type="InterPro" id="IPR025196">
    <property type="entry name" value="DUF4126"/>
</dbReference>
<dbReference type="Proteomes" id="UP000268857">
    <property type="component" value="Unassembled WGS sequence"/>
</dbReference>
<feature type="transmembrane region" description="Helical" evidence="1">
    <location>
        <begin position="12"/>
        <end position="36"/>
    </location>
</feature>
<gene>
    <name evidence="3" type="ORF">PCC6912_25730</name>
</gene>